<dbReference type="AlphaFoldDB" id="A0A4C2EU48"/>
<evidence type="ECO:0000256" key="5">
    <source>
        <dbReference type="ARBA" id="ARBA00022842"/>
    </source>
</evidence>
<feature type="binding site" evidence="8">
    <location>
        <position position="49"/>
    </location>
    <ligand>
        <name>Mg(2+)</name>
        <dbReference type="ChEBI" id="CHEBI:18420"/>
        <label>1</label>
        <note>catalytic</note>
    </ligand>
</feature>
<comment type="similarity">
    <text evidence="7">Belongs to the inositol monophosphatase superfamily. FBPase class 4 family.</text>
</comment>
<keyword evidence="4" id="KW-0378">Hydrolase</keyword>
<keyword evidence="5 8" id="KW-0460">Magnesium</keyword>
<protein>
    <recommendedName>
        <fullName evidence="2">fructose-bisphosphatase</fullName>
        <ecNumber evidence="2">3.1.3.11</ecNumber>
    </recommendedName>
</protein>
<comment type="caution">
    <text evidence="9">The sequence shown here is derived from an EMBL/GenBank/DDBJ whole genome shotgun (WGS) entry which is preliminary data.</text>
</comment>
<keyword evidence="3 8" id="KW-0479">Metal-binding</keyword>
<dbReference type="GO" id="GO:0042132">
    <property type="term" value="F:fructose 1,6-bisphosphate 1-phosphatase activity"/>
    <property type="evidence" value="ECO:0007669"/>
    <property type="project" value="UniProtKB-EC"/>
</dbReference>
<name>A0A4C2EU48_9EURY</name>
<evidence type="ECO:0000256" key="4">
    <source>
        <dbReference type="ARBA" id="ARBA00022801"/>
    </source>
</evidence>
<evidence type="ECO:0000313" key="10">
    <source>
        <dbReference type="Proteomes" id="UP000304382"/>
    </source>
</evidence>
<dbReference type="SUPFAM" id="SSF56655">
    <property type="entry name" value="Carbohydrate phosphatase"/>
    <property type="match status" value="1"/>
</dbReference>
<evidence type="ECO:0000313" key="9">
    <source>
        <dbReference type="EMBL" id="GCF16163.1"/>
    </source>
</evidence>
<feature type="binding site" evidence="8">
    <location>
        <position position="31"/>
    </location>
    <ligand>
        <name>Mg(2+)</name>
        <dbReference type="ChEBI" id="CHEBI:18420"/>
        <label>1</label>
        <note>catalytic</note>
    </ligand>
</feature>
<organism evidence="9 10">
    <name type="scientific">Haloarcula mannanilytica</name>
    <dbReference type="NCBI Taxonomy" id="2509225"/>
    <lineage>
        <taxon>Archaea</taxon>
        <taxon>Methanobacteriati</taxon>
        <taxon>Methanobacteriota</taxon>
        <taxon>Stenosarchaea group</taxon>
        <taxon>Halobacteria</taxon>
        <taxon>Halobacteriales</taxon>
        <taxon>Haloarculaceae</taxon>
        <taxon>Haloarcula</taxon>
    </lineage>
</organism>
<feature type="binding site" evidence="8">
    <location>
        <position position="52"/>
    </location>
    <ligand>
        <name>Mg(2+)</name>
        <dbReference type="ChEBI" id="CHEBI:18420"/>
        <label>1</label>
        <note>catalytic</note>
    </ligand>
</feature>
<dbReference type="GO" id="GO:0007165">
    <property type="term" value="P:signal transduction"/>
    <property type="evidence" value="ECO:0007669"/>
    <property type="project" value="TreeGrafter"/>
</dbReference>
<comment type="cofactor">
    <cofactor evidence="8">
        <name>Mg(2+)</name>
        <dbReference type="ChEBI" id="CHEBI:18420"/>
    </cofactor>
</comment>
<accession>A0A4C2EU48</accession>
<dbReference type="Proteomes" id="UP000304382">
    <property type="component" value="Unassembled WGS sequence"/>
</dbReference>
<dbReference type="PROSITE" id="PS00629">
    <property type="entry name" value="IMP_1"/>
    <property type="match status" value="1"/>
</dbReference>
<dbReference type="InterPro" id="IPR000760">
    <property type="entry name" value="Inositol_monophosphatase-like"/>
</dbReference>
<dbReference type="PANTHER" id="PTHR20854:SF4">
    <property type="entry name" value="INOSITOL-1-MONOPHOSPHATASE-RELATED"/>
    <property type="match status" value="1"/>
</dbReference>
<evidence type="ECO:0000256" key="6">
    <source>
        <dbReference type="ARBA" id="ARBA00023277"/>
    </source>
</evidence>
<gene>
    <name evidence="9" type="ORF">Harman_40980</name>
</gene>
<dbReference type="GO" id="GO:0006020">
    <property type="term" value="P:inositol metabolic process"/>
    <property type="evidence" value="ECO:0007669"/>
    <property type="project" value="TreeGrafter"/>
</dbReference>
<evidence type="ECO:0000256" key="1">
    <source>
        <dbReference type="ARBA" id="ARBA00001273"/>
    </source>
</evidence>
<dbReference type="PRINTS" id="PR00377">
    <property type="entry name" value="IMPHPHTASES"/>
</dbReference>
<dbReference type="EMBL" id="BIXZ01000018">
    <property type="protein sequence ID" value="GCF16163.1"/>
    <property type="molecule type" value="Genomic_DNA"/>
</dbReference>
<reference evidence="9 10" key="1">
    <citation type="submission" date="2019-02" db="EMBL/GenBank/DDBJ databases">
        <title>Haloarcula mannanilyticum sp. nov., a mannan degrading haloarchaeon isolated from commercial salt.</title>
        <authorList>
            <person name="Enomoto S."/>
            <person name="Shimane Y."/>
            <person name="Kamekura M."/>
            <person name="Ito T."/>
            <person name="Moriya O."/>
            <person name="Ihara K."/>
            <person name="Takahashi-Ando N."/>
            <person name="Fukushima Y."/>
            <person name="Yoshida Y."/>
            <person name="Usama R."/>
            <person name="Takai K."/>
            <person name="Minegishi H."/>
        </authorList>
    </citation>
    <scope>NUCLEOTIDE SEQUENCE [LARGE SCALE GENOMIC DNA]</scope>
    <source>
        <strain evidence="9 10">MD130-1</strain>
    </source>
</reference>
<dbReference type="Gene3D" id="3.30.540.10">
    <property type="entry name" value="Fructose-1,6-Bisphosphatase, subunit A, domain 1"/>
    <property type="match status" value="1"/>
</dbReference>
<comment type="catalytic activity">
    <reaction evidence="1">
        <text>beta-D-fructose 1,6-bisphosphate + H2O = beta-D-fructose 6-phosphate + phosphate</text>
        <dbReference type="Rhea" id="RHEA:11064"/>
        <dbReference type="ChEBI" id="CHEBI:15377"/>
        <dbReference type="ChEBI" id="CHEBI:32966"/>
        <dbReference type="ChEBI" id="CHEBI:43474"/>
        <dbReference type="ChEBI" id="CHEBI:57634"/>
        <dbReference type="EC" id="3.1.3.11"/>
    </reaction>
</comment>
<dbReference type="Pfam" id="PF00459">
    <property type="entry name" value="Inositol_P"/>
    <property type="match status" value="1"/>
</dbReference>
<feature type="binding site" evidence="8">
    <location>
        <position position="51"/>
    </location>
    <ligand>
        <name>Mg(2+)</name>
        <dbReference type="ChEBI" id="CHEBI:18420"/>
        <label>1</label>
        <note>catalytic</note>
    </ligand>
</feature>
<sequence length="122" mass="13015">MDYVTKADTETQRRIIERIAENYPYATIVGEEGDELKSAPSDGSAWVIDPIDGTSNFVHDIPFWATTLAAVSDGDTVGGVRCSSKHSGIQLLPGISITLRRWSVGDTPTSRPASSVMCDGGA</sequence>
<keyword evidence="10" id="KW-1185">Reference proteome</keyword>
<keyword evidence="6" id="KW-0119">Carbohydrate metabolism</keyword>
<evidence type="ECO:0000256" key="2">
    <source>
        <dbReference type="ARBA" id="ARBA00013093"/>
    </source>
</evidence>
<dbReference type="GO" id="GO:0008934">
    <property type="term" value="F:inositol monophosphate 1-phosphatase activity"/>
    <property type="evidence" value="ECO:0007669"/>
    <property type="project" value="TreeGrafter"/>
</dbReference>
<dbReference type="InterPro" id="IPR020583">
    <property type="entry name" value="Inositol_monoP_metal-BS"/>
</dbReference>
<dbReference type="PANTHER" id="PTHR20854">
    <property type="entry name" value="INOSITOL MONOPHOSPHATASE"/>
    <property type="match status" value="1"/>
</dbReference>
<evidence type="ECO:0000256" key="8">
    <source>
        <dbReference type="PIRSR" id="PIRSR600760-2"/>
    </source>
</evidence>
<proteinExistence type="inferred from homology"/>
<evidence type="ECO:0000256" key="3">
    <source>
        <dbReference type="ARBA" id="ARBA00022723"/>
    </source>
</evidence>
<evidence type="ECO:0000256" key="7">
    <source>
        <dbReference type="ARBA" id="ARBA00038103"/>
    </source>
</evidence>
<dbReference type="GO" id="GO:0046872">
    <property type="term" value="F:metal ion binding"/>
    <property type="evidence" value="ECO:0007669"/>
    <property type="project" value="UniProtKB-KW"/>
</dbReference>
<dbReference type="EC" id="3.1.3.11" evidence="2"/>